<dbReference type="InterPro" id="IPR001254">
    <property type="entry name" value="Trypsin_dom"/>
</dbReference>
<dbReference type="Pfam" id="PF00089">
    <property type="entry name" value="Trypsin"/>
    <property type="match status" value="1"/>
</dbReference>
<sequence>MRWMYFLIFIIALKAHAIVIRHDVADKNYLFAAQTDSSTVTFYGIYKGEKIVEGTGTLIADDWIVTAAHVANYLSPGGKVEFKNTSYKIEKVVCHPRWQDKKYPFDIALIKLFTPIKSATIAKLYFADDEAGQTATFLGRGDTGNGIQGITGADGHMRLAENKIIAAEEQWIKFEFDQGEDALPLEGISGPGDSGGPAFVSAQNNLYIVGVSSWQDTEPTKWQEARYGVVENYTRISYFKNWIIETMSGEAFDKDLPSSER</sequence>
<dbReference type="SUPFAM" id="SSF50494">
    <property type="entry name" value="Trypsin-like serine proteases"/>
    <property type="match status" value="1"/>
</dbReference>
<reference evidence="2 3" key="1">
    <citation type="submission" date="2020-03" db="EMBL/GenBank/DDBJ databases">
        <title>Alteromonas ponticola sp. nov., isolated from seawater.</title>
        <authorList>
            <person name="Yoon J.-H."/>
            <person name="Kim Y.-O."/>
        </authorList>
    </citation>
    <scope>NUCLEOTIDE SEQUENCE [LARGE SCALE GENOMIC DNA]</scope>
    <source>
        <strain evidence="2 3">MYP5</strain>
    </source>
</reference>
<organism evidence="2 3">
    <name type="scientific">Alteromonas ponticola</name>
    <dbReference type="NCBI Taxonomy" id="2720613"/>
    <lineage>
        <taxon>Bacteria</taxon>
        <taxon>Pseudomonadati</taxon>
        <taxon>Pseudomonadota</taxon>
        <taxon>Gammaproteobacteria</taxon>
        <taxon>Alteromonadales</taxon>
        <taxon>Alteromonadaceae</taxon>
        <taxon>Alteromonas/Salinimonas group</taxon>
        <taxon>Alteromonas</taxon>
    </lineage>
</organism>
<name>A0ABX1R0I4_9ALTE</name>
<protein>
    <submittedName>
        <fullName evidence="2">Trypsin-like serine protease</fullName>
    </submittedName>
</protein>
<comment type="caution">
    <text evidence="2">The sequence shown here is derived from an EMBL/GenBank/DDBJ whole genome shotgun (WGS) entry which is preliminary data.</text>
</comment>
<dbReference type="SMART" id="SM00020">
    <property type="entry name" value="Tryp_SPc"/>
    <property type="match status" value="1"/>
</dbReference>
<dbReference type="PROSITE" id="PS50240">
    <property type="entry name" value="TRYPSIN_DOM"/>
    <property type="match status" value="1"/>
</dbReference>
<dbReference type="PANTHER" id="PTHR24260">
    <property type="match status" value="1"/>
</dbReference>
<feature type="domain" description="Peptidase S1" evidence="1">
    <location>
        <begin position="56"/>
        <end position="248"/>
    </location>
</feature>
<dbReference type="RefSeq" id="WP_169209551.1">
    <property type="nucleotide sequence ID" value="NZ_JAATNW010000002.1"/>
</dbReference>
<keyword evidence="3" id="KW-1185">Reference proteome</keyword>
<evidence type="ECO:0000313" key="3">
    <source>
        <dbReference type="Proteomes" id="UP000709336"/>
    </source>
</evidence>
<dbReference type="InterPro" id="IPR001314">
    <property type="entry name" value="Peptidase_S1A"/>
</dbReference>
<dbReference type="InterPro" id="IPR009003">
    <property type="entry name" value="Peptidase_S1_PA"/>
</dbReference>
<evidence type="ECO:0000259" key="1">
    <source>
        <dbReference type="PROSITE" id="PS50240"/>
    </source>
</evidence>
<dbReference type="Gene3D" id="2.40.10.10">
    <property type="entry name" value="Trypsin-like serine proteases"/>
    <property type="match status" value="1"/>
</dbReference>
<evidence type="ECO:0000313" key="2">
    <source>
        <dbReference type="EMBL" id="NMH58971.1"/>
    </source>
</evidence>
<accession>A0ABX1R0I4</accession>
<dbReference type="InterPro" id="IPR051333">
    <property type="entry name" value="CLIP_Serine_Protease"/>
</dbReference>
<dbReference type="EMBL" id="JAATNW010000002">
    <property type="protein sequence ID" value="NMH58971.1"/>
    <property type="molecule type" value="Genomic_DNA"/>
</dbReference>
<gene>
    <name evidence="2" type="ORF">HCJ96_02905</name>
</gene>
<dbReference type="PANTHER" id="PTHR24260:SF145">
    <property type="entry name" value="FI17609P1-RELATED"/>
    <property type="match status" value="1"/>
</dbReference>
<dbReference type="InterPro" id="IPR043504">
    <property type="entry name" value="Peptidase_S1_PA_chymotrypsin"/>
</dbReference>
<dbReference type="PRINTS" id="PR00722">
    <property type="entry name" value="CHYMOTRYPSIN"/>
</dbReference>
<dbReference type="Proteomes" id="UP000709336">
    <property type="component" value="Unassembled WGS sequence"/>
</dbReference>
<proteinExistence type="predicted"/>